<evidence type="ECO:0000313" key="2">
    <source>
        <dbReference type="EMBL" id="RCI05746.1"/>
    </source>
</evidence>
<dbReference type="InterPro" id="IPR057978">
    <property type="entry name" value="TPR_DAAF5"/>
</dbReference>
<feature type="domain" description="Dynein axonemal assembly factor 5 TPR repeats" evidence="1">
    <location>
        <begin position="2"/>
        <end position="195"/>
    </location>
</feature>
<name>A0A367KU74_RHIST</name>
<comment type="caution">
    <text evidence="2">The sequence shown here is derived from an EMBL/GenBank/DDBJ whole genome shotgun (WGS) entry which is preliminary data.</text>
</comment>
<dbReference type="OrthoDB" id="413572at2759"/>
<evidence type="ECO:0000259" key="1">
    <source>
        <dbReference type="Pfam" id="PF25757"/>
    </source>
</evidence>
<dbReference type="InterPro" id="IPR052623">
    <property type="entry name" value="DAAF5"/>
</dbReference>
<dbReference type="Pfam" id="PF25757">
    <property type="entry name" value="TPR_DNAAF5"/>
    <property type="match status" value="1"/>
</dbReference>
<proteinExistence type="predicted"/>
<dbReference type="Proteomes" id="UP000253551">
    <property type="component" value="Unassembled WGS sequence"/>
</dbReference>
<evidence type="ECO:0000313" key="3">
    <source>
        <dbReference type="Proteomes" id="UP000253551"/>
    </source>
</evidence>
<dbReference type="SUPFAM" id="SSF48371">
    <property type="entry name" value="ARM repeat"/>
    <property type="match status" value="1"/>
</dbReference>
<dbReference type="Gene3D" id="1.25.10.10">
    <property type="entry name" value="Leucine-rich Repeat Variant"/>
    <property type="match status" value="1"/>
</dbReference>
<dbReference type="EMBL" id="PJQM01000312">
    <property type="protein sequence ID" value="RCI05746.1"/>
    <property type="molecule type" value="Genomic_DNA"/>
</dbReference>
<dbReference type="STRING" id="4846.A0A367KU74"/>
<reference evidence="2 3" key="1">
    <citation type="journal article" date="2018" name="G3 (Bethesda)">
        <title>Phylogenetic and Phylogenomic Definition of Rhizopus Species.</title>
        <authorList>
            <person name="Gryganskyi A.P."/>
            <person name="Golan J."/>
            <person name="Dolatabadi S."/>
            <person name="Mondo S."/>
            <person name="Robb S."/>
            <person name="Idnurm A."/>
            <person name="Muszewska A."/>
            <person name="Steczkiewicz K."/>
            <person name="Masonjones S."/>
            <person name="Liao H.L."/>
            <person name="Gajdeczka M.T."/>
            <person name="Anike F."/>
            <person name="Vuek A."/>
            <person name="Anishchenko I.M."/>
            <person name="Voigt K."/>
            <person name="de Hoog G.S."/>
            <person name="Smith M.E."/>
            <person name="Heitman J."/>
            <person name="Vilgalys R."/>
            <person name="Stajich J.E."/>
        </authorList>
    </citation>
    <scope>NUCLEOTIDE SEQUENCE [LARGE SCALE GENOMIC DNA]</scope>
    <source>
        <strain evidence="2 3">LSU 92-RS-03</strain>
    </source>
</reference>
<protein>
    <submittedName>
        <fullName evidence="2">HEAT repeat-containing protein 2</fullName>
    </submittedName>
</protein>
<accession>A0A367KU74</accession>
<dbReference type="AlphaFoldDB" id="A0A367KU74"/>
<dbReference type="InterPro" id="IPR011989">
    <property type="entry name" value="ARM-like"/>
</dbReference>
<keyword evidence="3" id="KW-1185">Reference proteome</keyword>
<gene>
    <name evidence="2" type="primary">HEATR2</name>
    <name evidence="2" type="ORF">CU098_009202</name>
</gene>
<sequence>MLLTTLLSRLNANNEPTEEIRALWMELSIDLLELHPVDAERWMDVIDLAVKDPFPEVQKLAAQYILSFTTRYAKQVDYACDRMVRLVVPLLTHKHTAMRALGIRSAESVLLASAKGLNLLFEFSETQAPVVPGLVYDTSALVRQQLFTTLGHLLCQWSPRDRYQYGERILPIVLSGVFDELPDVQMTCESTLVKVAHSCVYDLYESRILEKIPENELERKELGLKHLVHMCYKSSFNDLLEKVTDFVESKQTTSLKALKMFLEYSTVDDIINTIQKLMTHFIFIYDGSQETARFILLDIISLLSKTLCSADIFLDVLLPKLSPKYLSNESSGHSANITISTIVCFLDQISNTIEISDYSTSRIQEAVKKYQVKKHPLDSDTNRRLNNLTLE</sequence>
<dbReference type="InterPro" id="IPR016024">
    <property type="entry name" value="ARM-type_fold"/>
</dbReference>
<organism evidence="2 3">
    <name type="scientific">Rhizopus stolonifer</name>
    <name type="common">Rhizopus nigricans</name>
    <dbReference type="NCBI Taxonomy" id="4846"/>
    <lineage>
        <taxon>Eukaryota</taxon>
        <taxon>Fungi</taxon>
        <taxon>Fungi incertae sedis</taxon>
        <taxon>Mucoromycota</taxon>
        <taxon>Mucoromycotina</taxon>
        <taxon>Mucoromycetes</taxon>
        <taxon>Mucorales</taxon>
        <taxon>Mucorineae</taxon>
        <taxon>Rhizopodaceae</taxon>
        <taxon>Rhizopus</taxon>
    </lineage>
</organism>
<dbReference type="PANTHER" id="PTHR16216">
    <property type="entry name" value="DYNEIN ASSEMBLY FACTOR 5, AXONEMAL"/>
    <property type="match status" value="1"/>
</dbReference>
<dbReference type="PANTHER" id="PTHR16216:SF2">
    <property type="entry name" value="DYNEIN AXONEMAL ASSEMBLY FACTOR 5"/>
    <property type="match status" value="1"/>
</dbReference>